<dbReference type="SMART" id="SM00401">
    <property type="entry name" value="ZnF_GATA"/>
    <property type="match status" value="1"/>
</dbReference>
<reference evidence="9" key="1">
    <citation type="submission" date="2022-08" db="EMBL/GenBank/DDBJ databases">
        <authorList>
            <person name="Marques A."/>
        </authorList>
    </citation>
    <scope>NUCLEOTIDE SEQUENCE</scope>
    <source>
        <strain evidence="9">RhyPub2mFocal</strain>
        <tissue evidence="9">Leaves</tissue>
    </source>
</reference>
<evidence type="ECO:0000256" key="5">
    <source>
        <dbReference type="ARBA" id="ARBA00023159"/>
    </source>
</evidence>
<proteinExistence type="inferred from homology"/>
<dbReference type="InterPro" id="IPR000679">
    <property type="entry name" value="Znf_GATA"/>
</dbReference>
<dbReference type="InterPro" id="IPR013088">
    <property type="entry name" value="Znf_NHR/GATA"/>
</dbReference>
<sequence length="431" mass="46727">MEASAGIKGYVEEIGVDLFDQIDDLLEFPNEEELLIDMDHMVGSSGSADECLLPIDAPSVAPHVETNYEPMLLSLPEDAFLSATQGDASNGSGLINVDDALKGEEEHLGPCDELDMTQLEWLSNFFYETPSASSFPVDNTISTVTAASTPNIIAPEPKEVERTITIPTPTLAVAASDDIAKEDQNLLFCTSSPVSVLEQTSYSGGSSASSSVSSSSSFSSSNNFSRESLSPRSVAPPEPNFVIPARPRSKRSRPASFSPRNHVIVPFLPPSSETQHVVESIAESDPASVFVPVHVSVPMPVLPHVQVPAPVIPPAKKKKKAAKKASYVDDEAEWGEIRLQTTAVRRCMHCQIEKTPQWRAGPMGPKTLCNACGVRYKSGRLFPEYRPAASPTFVPSIHSNSHKKVVEMRLKATETTPTRGCDLLELIRRKE</sequence>
<feature type="domain" description="GATA-type" evidence="8">
    <location>
        <begin position="341"/>
        <end position="377"/>
    </location>
</feature>
<dbReference type="Proteomes" id="UP001140206">
    <property type="component" value="Chromosome 1"/>
</dbReference>
<evidence type="ECO:0000256" key="1">
    <source>
        <dbReference type="ARBA" id="ARBA00005694"/>
    </source>
</evidence>
<keyword evidence="5" id="KW-0010">Activator</keyword>
<feature type="region of interest" description="Disordered" evidence="7">
    <location>
        <begin position="199"/>
        <end position="257"/>
    </location>
</feature>
<feature type="compositionally biased region" description="Low complexity" evidence="7">
    <location>
        <begin position="201"/>
        <end position="230"/>
    </location>
</feature>
<dbReference type="GO" id="GO:0008270">
    <property type="term" value="F:zinc ion binding"/>
    <property type="evidence" value="ECO:0007669"/>
    <property type="project" value="UniProtKB-KW"/>
</dbReference>
<accession>A0AAV8DF79</accession>
<evidence type="ECO:0000259" key="8">
    <source>
        <dbReference type="PROSITE" id="PS50114"/>
    </source>
</evidence>
<protein>
    <submittedName>
        <fullName evidence="9">GATA transcription factor</fullName>
    </submittedName>
</protein>
<keyword evidence="11" id="KW-1185">Reference proteome</keyword>
<dbReference type="FunFam" id="3.30.50.10:FF:000018">
    <property type="entry name" value="GATA transcription factor"/>
    <property type="match status" value="1"/>
</dbReference>
<evidence type="ECO:0000313" key="11">
    <source>
        <dbReference type="Proteomes" id="UP001140206"/>
    </source>
</evidence>
<dbReference type="PANTHER" id="PTHR45658:SF51">
    <property type="entry name" value="GATA TRANSCRIPTION FACTOR 8"/>
    <property type="match status" value="1"/>
</dbReference>
<evidence type="ECO:0000256" key="4">
    <source>
        <dbReference type="ARBA" id="ARBA00022833"/>
    </source>
</evidence>
<keyword evidence="2" id="KW-0479">Metal-binding</keyword>
<gene>
    <name evidence="10" type="ORF">LUZ62_033101</name>
    <name evidence="9" type="ORF">LUZ62_078208</name>
</gene>
<dbReference type="CDD" id="cd00202">
    <property type="entry name" value="ZnF_GATA"/>
    <property type="match status" value="1"/>
</dbReference>
<evidence type="ECO:0000313" key="9">
    <source>
        <dbReference type="EMBL" id="KAJ4767833.1"/>
    </source>
</evidence>
<dbReference type="EMBL" id="JAMFTS010000004">
    <property type="protein sequence ID" value="KAJ4767833.1"/>
    <property type="molecule type" value="Genomic_DNA"/>
</dbReference>
<dbReference type="PANTHER" id="PTHR45658">
    <property type="entry name" value="GATA TRANSCRIPTION FACTOR"/>
    <property type="match status" value="1"/>
</dbReference>
<dbReference type="PROSITE" id="PS00344">
    <property type="entry name" value="GATA_ZN_FINGER_1"/>
    <property type="match status" value="1"/>
</dbReference>
<dbReference type="Gene3D" id="3.30.50.10">
    <property type="entry name" value="Erythroid Transcription Factor GATA-1, subunit A"/>
    <property type="match status" value="1"/>
</dbReference>
<dbReference type="GO" id="GO:0005634">
    <property type="term" value="C:nucleus"/>
    <property type="evidence" value="ECO:0007669"/>
    <property type="project" value="TreeGrafter"/>
</dbReference>
<comment type="similarity">
    <text evidence="1">Belongs to the type IV zinc-finger family. Class A subfamily.</text>
</comment>
<evidence type="ECO:0000256" key="2">
    <source>
        <dbReference type="ARBA" id="ARBA00022723"/>
    </source>
</evidence>
<dbReference type="GO" id="GO:0043565">
    <property type="term" value="F:sequence-specific DNA binding"/>
    <property type="evidence" value="ECO:0007669"/>
    <property type="project" value="InterPro"/>
</dbReference>
<evidence type="ECO:0000313" key="10">
    <source>
        <dbReference type="EMBL" id="KAJ4820535.1"/>
    </source>
</evidence>
<name>A0AAV8DF79_9POAL</name>
<evidence type="ECO:0000256" key="3">
    <source>
        <dbReference type="ARBA" id="ARBA00022771"/>
    </source>
</evidence>
<dbReference type="EMBL" id="JAMFTS010000001">
    <property type="protein sequence ID" value="KAJ4820535.1"/>
    <property type="molecule type" value="Genomic_DNA"/>
</dbReference>
<dbReference type="Pfam" id="PF00320">
    <property type="entry name" value="GATA"/>
    <property type="match status" value="1"/>
</dbReference>
<dbReference type="Proteomes" id="UP001140206">
    <property type="component" value="Chromosome 4"/>
</dbReference>
<dbReference type="InterPro" id="IPR051140">
    <property type="entry name" value="GATA_TF"/>
</dbReference>
<comment type="caution">
    <text evidence="9">The sequence shown here is derived from an EMBL/GenBank/DDBJ whole genome shotgun (WGS) entry which is preliminary data.</text>
</comment>
<keyword evidence="4" id="KW-0862">Zinc</keyword>
<dbReference type="GO" id="GO:0006355">
    <property type="term" value="P:regulation of DNA-templated transcription"/>
    <property type="evidence" value="ECO:0007669"/>
    <property type="project" value="InterPro"/>
</dbReference>
<evidence type="ECO:0000256" key="7">
    <source>
        <dbReference type="SAM" id="MobiDB-lite"/>
    </source>
</evidence>
<dbReference type="SUPFAM" id="SSF57716">
    <property type="entry name" value="Glucocorticoid receptor-like (DNA-binding domain)"/>
    <property type="match status" value="1"/>
</dbReference>
<evidence type="ECO:0000256" key="6">
    <source>
        <dbReference type="PROSITE-ProRule" id="PRU00094"/>
    </source>
</evidence>
<dbReference type="AlphaFoldDB" id="A0AAV8DF79"/>
<keyword evidence="3 6" id="KW-0863">Zinc-finger</keyword>
<dbReference type="PROSITE" id="PS50114">
    <property type="entry name" value="GATA_ZN_FINGER_2"/>
    <property type="match status" value="1"/>
</dbReference>
<dbReference type="GO" id="GO:0030154">
    <property type="term" value="P:cell differentiation"/>
    <property type="evidence" value="ECO:0007669"/>
    <property type="project" value="TreeGrafter"/>
</dbReference>
<organism evidence="9 11">
    <name type="scientific">Rhynchospora pubera</name>
    <dbReference type="NCBI Taxonomy" id="906938"/>
    <lineage>
        <taxon>Eukaryota</taxon>
        <taxon>Viridiplantae</taxon>
        <taxon>Streptophyta</taxon>
        <taxon>Embryophyta</taxon>
        <taxon>Tracheophyta</taxon>
        <taxon>Spermatophyta</taxon>
        <taxon>Magnoliopsida</taxon>
        <taxon>Liliopsida</taxon>
        <taxon>Poales</taxon>
        <taxon>Cyperaceae</taxon>
        <taxon>Cyperoideae</taxon>
        <taxon>Rhynchosporeae</taxon>
        <taxon>Rhynchospora</taxon>
    </lineage>
</organism>